<feature type="binding site" evidence="10">
    <location>
        <begin position="12"/>
        <end position="17"/>
    </location>
    <ligand>
        <name>FMN</name>
        <dbReference type="ChEBI" id="CHEBI:58210"/>
    </ligand>
</feature>
<dbReference type="PRINTS" id="PR00371">
    <property type="entry name" value="FPNCR"/>
</dbReference>
<dbReference type="InterPro" id="IPR017927">
    <property type="entry name" value="FAD-bd_FR_type"/>
</dbReference>
<dbReference type="InterPro" id="IPR003097">
    <property type="entry name" value="CysJ-like_FAD-binding"/>
</dbReference>
<dbReference type="GO" id="GO:0016226">
    <property type="term" value="P:iron-sulfur cluster assembly"/>
    <property type="evidence" value="ECO:0007669"/>
    <property type="project" value="UniProtKB-UniRule"/>
</dbReference>
<dbReference type="SMR" id="A0A482XRR6"/>
<dbReference type="FunFam" id="3.40.50.80:FF:000030">
    <property type="entry name" value="NADPH-dependent diflavin oxidoreductase 1"/>
    <property type="match status" value="1"/>
</dbReference>
<dbReference type="SUPFAM" id="SSF52218">
    <property type="entry name" value="Flavoproteins"/>
    <property type="match status" value="1"/>
</dbReference>
<comment type="subcellular location">
    <subcellularLocation>
        <location evidence="3 10">Cytoplasm</location>
    </subcellularLocation>
</comment>
<feature type="binding site" evidence="10">
    <location>
        <begin position="414"/>
        <end position="417"/>
    </location>
    <ligand>
        <name>FAD</name>
        <dbReference type="ChEBI" id="CHEBI:57692"/>
    </ligand>
</feature>
<evidence type="ECO:0000259" key="12">
    <source>
        <dbReference type="PROSITE" id="PS51384"/>
    </source>
</evidence>
<feature type="binding site" evidence="10">
    <location>
        <begin position="97"/>
        <end position="106"/>
    </location>
    <ligand>
        <name>FMN</name>
        <dbReference type="ChEBI" id="CHEBI:58210"/>
    </ligand>
</feature>
<dbReference type="GO" id="GO:0016651">
    <property type="term" value="F:oxidoreductase activity, acting on NAD(P)H"/>
    <property type="evidence" value="ECO:0007669"/>
    <property type="project" value="UniProtKB-UniRule"/>
</dbReference>
<comment type="caution">
    <text evidence="10">Lacks conserved residue(s) required for the propagation of feature annotation.</text>
</comment>
<dbReference type="PANTHER" id="PTHR19384:SF10">
    <property type="entry name" value="NADPH-DEPENDENT DIFLAVIN OXIDOREDUCTASE 1"/>
    <property type="match status" value="1"/>
</dbReference>
<dbReference type="SUPFAM" id="SSF52343">
    <property type="entry name" value="Ferredoxin reductase-like, C-terminal NADP-linked domain"/>
    <property type="match status" value="1"/>
</dbReference>
<dbReference type="InterPro" id="IPR008254">
    <property type="entry name" value="Flavodoxin/NO_synth"/>
</dbReference>
<dbReference type="InterPro" id="IPR001433">
    <property type="entry name" value="OxRdtase_FAD/NAD-bd"/>
</dbReference>
<accession>A0A482XRR6</accession>
<dbReference type="InterPro" id="IPR029039">
    <property type="entry name" value="Flavoprotein-like_sf"/>
</dbReference>
<dbReference type="Gene3D" id="3.40.50.80">
    <property type="entry name" value="Nucleotide-binding domain of ferredoxin-NADP reductase (FNR) module"/>
    <property type="match status" value="1"/>
</dbReference>
<gene>
    <name evidence="13" type="ORF">LSTR_LSTR009838</name>
</gene>
<feature type="domain" description="FAD-binding FR-type" evidence="12">
    <location>
        <begin position="199"/>
        <end position="441"/>
    </location>
</feature>
<dbReference type="GO" id="GO:0050660">
    <property type="term" value="F:flavin adenine dinucleotide binding"/>
    <property type="evidence" value="ECO:0007669"/>
    <property type="project" value="UniProtKB-UniRule"/>
</dbReference>
<dbReference type="Gene3D" id="3.40.50.360">
    <property type="match status" value="1"/>
</dbReference>
<comment type="catalytic activity">
    <reaction evidence="10">
        <text>2 oxidized [2Fe-2S]-[protein] + NADPH = 2 reduced [2Fe-2S]-[protein] + NADP(+) + H(+)</text>
        <dbReference type="Rhea" id="RHEA:67716"/>
        <dbReference type="Rhea" id="RHEA-COMP:17327"/>
        <dbReference type="Rhea" id="RHEA-COMP:17328"/>
        <dbReference type="ChEBI" id="CHEBI:15378"/>
        <dbReference type="ChEBI" id="CHEBI:33737"/>
        <dbReference type="ChEBI" id="CHEBI:33738"/>
        <dbReference type="ChEBI" id="CHEBI:57783"/>
        <dbReference type="ChEBI" id="CHEBI:58349"/>
    </reaction>
</comment>
<dbReference type="Gene3D" id="1.20.990.10">
    <property type="entry name" value="NADPH-cytochrome p450 Reductase, Chain A, domain 3"/>
    <property type="match status" value="1"/>
</dbReference>
<evidence type="ECO:0000256" key="10">
    <source>
        <dbReference type="HAMAP-Rule" id="MF_03178"/>
    </source>
</evidence>
<dbReference type="EC" id="1.18.1.-" evidence="10"/>
<feature type="binding site" evidence="10">
    <location>
        <begin position="513"/>
        <end position="514"/>
    </location>
    <ligand>
        <name>NADP(+)</name>
        <dbReference type="ChEBI" id="CHEBI:58349"/>
    </ligand>
</feature>
<dbReference type="InterPro" id="IPR028879">
    <property type="entry name" value="NDOR1"/>
</dbReference>
<dbReference type="SUPFAM" id="SSF63380">
    <property type="entry name" value="Riboflavin synthase domain-like"/>
    <property type="match status" value="1"/>
</dbReference>
<evidence type="ECO:0000256" key="1">
    <source>
        <dbReference type="ARBA" id="ARBA00001917"/>
    </source>
</evidence>
<comment type="cofactor">
    <cofactor evidence="2 10">
        <name>FAD</name>
        <dbReference type="ChEBI" id="CHEBI:57692"/>
    </cofactor>
</comment>
<evidence type="ECO:0000256" key="8">
    <source>
        <dbReference type="ARBA" id="ARBA00022857"/>
    </source>
</evidence>
<keyword evidence="7 10" id="KW-0274">FAD</keyword>
<keyword evidence="5 10" id="KW-0285">Flavoprotein</keyword>
<dbReference type="GO" id="GO:0005634">
    <property type="term" value="C:nucleus"/>
    <property type="evidence" value="ECO:0007669"/>
    <property type="project" value="UniProtKB-ARBA"/>
</dbReference>
<comment type="similarity">
    <text evidence="10">In the N-terminal section; belongs to the flavodoxin family.</text>
</comment>
<comment type="caution">
    <text evidence="13">The sequence shown here is derived from an EMBL/GenBank/DDBJ whole genome shotgun (WGS) entry which is preliminary data.</text>
</comment>
<evidence type="ECO:0000256" key="6">
    <source>
        <dbReference type="ARBA" id="ARBA00022643"/>
    </source>
</evidence>
<dbReference type="FunFam" id="3.40.50.360:FF:000015">
    <property type="entry name" value="NADPH-dependent diflavin oxidoreductase 1"/>
    <property type="match status" value="1"/>
</dbReference>
<organism evidence="13 14">
    <name type="scientific">Laodelphax striatellus</name>
    <name type="common">Small brown planthopper</name>
    <name type="synonym">Delphax striatella</name>
    <dbReference type="NCBI Taxonomy" id="195883"/>
    <lineage>
        <taxon>Eukaryota</taxon>
        <taxon>Metazoa</taxon>
        <taxon>Ecdysozoa</taxon>
        <taxon>Arthropoda</taxon>
        <taxon>Hexapoda</taxon>
        <taxon>Insecta</taxon>
        <taxon>Pterygota</taxon>
        <taxon>Neoptera</taxon>
        <taxon>Paraneoptera</taxon>
        <taxon>Hemiptera</taxon>
        <taxon>Auchenorrhyncha</taxon>
        <taxon>Fulgoroidea</taxon>
        <taxon>Delphacidae</taxon>
        <taxon>Criomorphinae</taxon>
        <taxon>Laodelphax</taxon>
    </lineage>
</organism>
<feature type="binding site" evidence="10">
    <location>
        <begin position="380"/>
        <end position="383"/>
    </location>
    <ligand>
        <name>FAD</name>
        <dbReference type="ChEBI" id="CHEBI:57692"/>
    </ligand>
</feature>
<comment type="cofactor">
    <cofactor evidence="1 10">
        <name>FMN</name>
        <dbReference type="ChEBI" id="CHEBI:58210"/>
    </cofactor>
</comment>
<dbReference type="PROSITE" id="PS51384">
    <property type="entry name" value="FAD_FR"/>
    <property type="match status" value="1"/>
</dbReference>
<dbReference type="InterPro" id="IPR001094">
    <property type="entry name" value="Flavdoxin-like"/>
</dbReference>
<comment type="similarity">
    <text evidence="10">In the C-terminal section; belongs to the flavoprotein pyridine nucleotide cytochrome reductase family.</text>
</comment>
<dbReference type="GO" id="GO:0050661">
    <property type="term" value="F:NADP binding"/>
    <property type="evidence" value="ECO:0007669"/>
    <property type="project" value="UniProtKB-UniRule"/>
</dbReference>
<dbReference type="InterPro" id="IPR023173">
    <property type="entry name" value="NADPH_Cyt_P450_Rdtase_alpha"/>
</dbReference>
<keyword evidence="14" id="KW-1185">Reference proteome</keyword>
<comment type="similarity">
    <text evidence="10">Belongs to the NADPH-dependent diflavin oxidoreductase NDOR1 family.</text>
</comment>
<evidence type="ECO:0000256" key="4">
    <source>
        <dbReference type="ARBA" id="ARBA00022490"/>
    </source>
</evidence>
<dbReference type="GO" id="GO:0010181">
    <property type="term" value="F:FMN binding"/>
    <property type="evidence" value="ECO:0007669"/>
    <property type="project" value="UniProtKB-UniRule"/>
</dbReference>
<dbReference type="InterPro" id="IPR039261">
    <property type="entry name" value="FNR_nucleotide-bd"/>
</dbReference>
<evidence type="ECO:0000256" key="9">
    <source>
        <dbReference type="ARBA" id="ARBA00023002"/>
    </source>
</evidence>
<dbReference type="PROSITE" id="PS50902">
    <property type="entry name" value="FLAVODOXIN_LIKE"/>
    <property type="match status" value="1"/>
</dbReference>
<evidence type="ECO:0000313" key="13">
    <source>
        <dbReference type="EMBL" id="RZF48149.1"/>
    </source>
</evidence>
<feature type="binding site" evidence="10">
    <location>
        <position position="132"/>
    </location>
    <ligand>
        <name>FMN</name>
        <dbReference type="ChEBI" id="CHEBI:58210"/>
    </ligand>
</feature>
<dbReference type="PRINTS" id="PR00369">
    <property type="entry name" value="FLAVODOXIN"/>
</dbReference>
<dbReference type="Proteomes" id="UP000291343">
    <property type="component" value="Unassembled WGS sequence"/>
</dbReference>
<evidence type="ECO:0000256" key="7">
    <source>
        <dbReference type="ARBA" id="ARBA00022827"/>
    </source>
</evidence>
<keyword evidence="8 10" id="KW-0521">NADP</keyword>
<evidence type="ECO:0000256" key="3">
    <source>
        <dbReference type="ARBA" id="ARBA00004496"/>
    </source>
</evidence>
<dbReference type="HAMAP" id="MF_03178">
    <property type="entry name" value="NDOR1"/>
    <property type="match status" value="1"/>
</dbReference>
<dbReference type="InterPro" id="IPR001709">
    <property type="entry name" value="Flavoprot_Pyr_Nucl_cyt_Rdtase"/>
</dbReference>
<dbReference type="STRING" id="195883.A0A482XRR6"/>
<dbReference type="GO" id="GO:0005829">
    <property type="term" value="C:cytosol"/>
    <property type="evidence" value="ECO:0007669"/>
    <property type="project" value="TreeGrafter"/>
</dbReference>
<dbReference type="OrthoDB" id="1856718at2759"/>
<dbReference type="Pfam" id="PF00258">
    <property type="entry name" value="Flavodoxin_1"/>
    <property type="match status" value="1"/>
</dbReference>
<keyword evidence="9 10" id="KW-0560">Oxidoreductase</keyword>
<dbReference type="GO" id="GO:0160246">
    <property type="term" value="F:NADPH-iron-sulfur [2Fe-2S] protein oxidoreductase activity"/>
    <property type="evidence" value="ECO:0007669"/>
    <property type="project" value="InterPro"/>
</dbReference>
<proteinExistence type="inferred from homology"/>
<feature type="binding site" evidence="10">
    <location>
        <position position="348"/>
    </location>
    <ligand>
        <name>FAD</name>
        <dbReference type="ChEBI" id="CHEBI:57692"/>
    </ligand>
</feature>
<dbReference type="FunCoup" id="A0A482XRR6">
    <property type="interactions" value="1435"/>
</dbReference>
<feature type="binding site" evidence="10">
    <location>
        <position position="594"/>
    </location>
    <ligand>
        <name>FAD</name>
        <dbReference type="ChEBI" id="CHEBI:57692"/>
    </ligand>
</feature>
<comment type="function">
    <text evidence="10">NADPH-dependent reductase which is a central component of the cytosolic iron-sulfur (Fe-S) protein assembly (CIA) machinery. Transfers electrons from NADPH via its FAD and FMN prosthetic groups to the [2Fe-2S] cluster of the anamorsin/DRE2 homolog, another key component of the CIA machinery. In turn, this reduced cluster provides electrons for assembly of cytosolic iron-sulfur cluster proteins.</text>
</comment>
<dbReference type="Pfam" id="PF00175">
    <property type="entry name" value="NAD_binding_1"/>
    <property type="match status" value="1"/>
</dbReference>
<feature type="domain" description="Flavodoxin-like" evidence="11">
    <location>
        <begin position="6"/>
        <end position="150"/>
    </location>
</feature>
<keyword evidence="4 10" id="KW-0963">Cytoplasm</keyword>
<evidence type="ECO:0000259" key="11">
    <source>
        <dbReference type="PROSITE" id="PS50902"/>
    </source>
</evidence>
<dbReference type="InterPro" id="IPR017938">
    <property type="entry name" value="Riboflavin_synthase-like_b-brl"/>
</dbReference>
<reference evidence="13 14" key="1">
    <citation type="journal article" date="2017" name="Gigascience">
        <title>Genome sequence of the small brown planthopper, Laodelphax striatellus.</title>
        <authorList>
            <person name="Zhu J."/>
            <person name="Jiang F."/>
            <person name="Wang X."/>
            <person name="Yang P."/>
            <person name="Bao Y."/>
            <person name="Zhao W."/>
            <person name="Wang W."/>
            <person name="Lu H."/>
            <person name="Wang Q."/>
            <person name="Cui N."/>
            <person name="Li J."/>
            <person name="Chen X."/>
            <person name="Luo L."/>
            <person name="Yu J."/>
            <person name="Kang L."/>
            <person name="Cui F."/>
        </authorList>
    </citation>
    <scope>NUCLEOTIDE SEQUENCE [LARGE SCALE GENOMIC DNA]</scope>
    <source>
        <strain evidence="13">Lst14</strain>
    </source>
</reference>
<dbReference type="InParanoid" id="A0A482XRR6"/>
<feature type="binding site" evidence="10">
    <location>
        <begin position="519"/>
        <end position="523"/>
    </location>
    <ligand>
        <name>NADP(+)</name>
        <dbReference type="ChEBI" id="CHEBI:58349"/>
    </ligand>
</feature>
<dbReference type="PANTHER" id="PTHR19384">
    <property type="entry name" value="NITRIC OXIDE SYNTHASE-RELATED"/>
    <property type="match status" value="1"/>
</dbReference>
<protein>
    <recommendedName>
        <fullName evidence="10">NADPH-dependent diflavin oxidoreductase 1</fullName>
        <ecNumber evidence="10">1.18.1.-</ecNumber>
    </recommendedName>
    <alternativeName>
        <fullName evidence="10">NADPH-dependent FMN and FAD-containing oxidoreductase</fullName>
    </alternativeName>
</protein>
<dbReference type="AlphaFoldDB" id="A0A482XRR6"/>
<name>A0A482XRR6_LAOST</name>
<dbReference type="Pfam" id="PF00667">
    <property type="entry name" value="FAD_binding_1"/>
    <property type="match status" value="1"/>
</dbReference>
<evidence type="ECO:0000256" key="5">
    <source>
        <dbReference type="ARBA" id="ARBA00022630"/>
    </source>
</evidence>
<dbReference type="Gene3D" id="2.40.30.10">
    <property type="entry name" value="Translation factors"/>
    <property type="match status" value="1"/>
</dbReference>
<evidence type="ECO:0000256" key="2">
    <source>
        <dbReference type="ARBA" id="ARBA00001974"/>
    </source>
</evidence>
<dbReference type="EMBL" id="QKKF02002773">
    <property type="protein sequence ID" value="RZF48149.1"/>
    <property type="molecule type" value="Genomic_DNA"/>
</dbReference>
<evidence type="ECO:0000313" key="14">
    <source>
        <dbReference type="Proteomes" id="UP000291343"/>
    </source>
</evidence>
<feature type="binding site" evidence="10">
    <location>
        <begin position="59"/>
        <end position="62"/>
    </location>
    <ligand>
        <name>FMN</name>
        <dbReference type="ChEBI" id="CHEBI:58210"/>
    </ligand>
</feature>
<keyword evidence="6 10" id="KW-0288">FMN</keyword>
<sequence length="595" mass="67438">MNERKILILYGSQTGTAQELAERVWRDSKRYFFNGPVMAMDEYPIKQLINEPMVVFVCSTTGQGDQPDNMKKFWRFLLRKSLPSNSLQNSKFAVLGLGDSSYVKFNFVAKKLHRRLVSLGGVPLCDVGLADEQHDLGADAVVDPWLESLWKTLLLLHPLPRGVEALHSSIILPRWNVEILEDVADKSGKDERFSWNTLESTFSASVLSNERTTTPDHFQDVRGIKLHSPGVEYKPGDVAIIRPHNFDSSVDRLMELLAERTSPPKLTRHSRIQVVQRDSDMPVPELLREPVTIEVCAKQYWDLNAVARRYVFSLLASITPDELEKEKLNELSSAAGQEDLYNYCNRPRRTILEVLADFPHALDNVSLPFLFEIFQPIRPRAFSIASSPTAHKDEIHLLVAVVKYQTRIVAPRLGLCSNYLAALNTGDRIPVSIKKGSFVFPTSQNAKIFMIGPGTGIAPFRSFIAESVATGKANEHLYHLFFGCRNREKDFHFREELEMMGSSNKLSLYTAFSRDQPEKIYVQHVISAQGEALWKYLSNEDSYIFVAGNSNNMPEAVRDAFKSIYCQCGGYSSDQAEELFCKMEMSGRYQTETWA</sequence>
<feature type="binding site" evidence="10">
    <location>
        <position position="455"/>
    </location>
    <ligand>
        <name>NADP(+)</name>
        <dbReference type="ChEBI" id="CHEBI:58349"/>
    </ligand>
</feature>